<accession>A0AAV4H7I9</accession>
<evidence type="ECO:0000313" key="1">
    <source>
        <dbReference type="EMBL" id="GFR93641.1"/>
    </source>
</evidence>
<evidence type="ECO:0000313" key="2">
    <source>
        <dbReference type="Proteomes" id="UP000762676"/>
    </source>
</evidence>
<dbReference type="InterPro" id="IPR052560">
    <property type="entry name" value="RdDP_mobile_element"/>
</dbReference>
<name>A0AAV4H7I9_9GAST</name>
<proteinExistence type="predicted"/>
<dbReference type="AlphaFoldDB" id="A0AAV4H7I9"/>
<dbReference type="PANTHER" id="PTHR36688">
    <property type="entry name" value="ENDO/EXONUCLEASE/PHOSPHATASE DOMAIN-CONTAINING PROTEIN"/>
    <property type="match status" value="1"/>
</dbReference>
<sequence length="119" mass="13384">MNTTKSVSRAFHLNNHKASKTSNIKVKNRILPSDPNPKYLGVTLDRRLNYRKYLEGCDNKIAERNCFLRKLAGTTWGARVTVQLNIALLCGPEARTPNCDVKLREWLSIVGGCLKSTPI</sequence>
<organism evidence="1 2">
    <name type="scientific">Elysia marginata</name>
    <dbReference type="NCBI Taxonomy" id="1093978"/>
    <lineage>
        <taxon>Eukaryota</taxon>
        <taxon>Metazoa</taxon>
        <taxon>Spiralia</taxon>
        <taxon>Lophotrochozoa</taxon>
        <taxon>Mollusca</taxon>
        <taxon>Gastropoda</taxon>
        <taxon>Heterobranchia</taxon>
        <taxon>Euthyneura</taxon>
        <taxon>Panpulmonata</taxon>
        <taxon>Sacoglossa</taxon>
        <taxon>Placobranchoidea</taxon>
        <taxon>Plakobranchidae</taxon>
        <taxon>Elysia</taxon>
    </lineage>
</organism>
<dbReference type="Proteomes" id="UP000762676">
    <property type="component" value="Unassembled WGS sequence"/>
</dbReference>
<dbReference type="PANTHER" id="PTHR36688:SF1">
    <property type="entry name" value="ENDONUCLEASE_EXONUCLEASE_PHOSPHATASE DOMAIN-CONTAINING PROTEIN"/>
    <property type="match status" value="1"/>
</dbReference>
<dbReference type="EMBL" id="BMAT01001843">
    <property type="protein sequence ID" value="GFR93641.1"/>
    <property type="molecule type" value="Genomic_DNA"/>
</dbReference>
<protein>
    <submittedName>
        <fullName evidence="1">Uncharacterized protein</fullName>
    </submittedName>
</protein>
<comment type="caution">
    <text evidence="1">The sequence shown here is derived from an EMBL/GenBank/DDBJ whole genome shotgun (WGS) entry which is preliminary data.</text>
</comment>
<gene>
    <name evidence="1" type="ORF">ElyMa_000898300</name>
</gene>
<reference evidence="1 2" key="1">
    <citation type="journal article" date="2021" name="Elife">
        <title>Chloroplast acquisition without the gene transfer in kleptoplastic sea slugs, Plakobranchus ocellatus.</title>
        <authorList>
            <person name="Maeda T."/>
            <person name="Takahashi S."/>
            <person name="Yoshida T."/>
            <person name="Shimamura S."/>
            <person name="Takaki Y."/>
            <person name="Nagai Y."/>
            <person name="Toyoda A."/>
            <person name="Suzuki Y."/>
            <person name="Arimoto A."/>
            <person name="Ishii H."/>
            <person name="Satoh N."/>
            <person name="Nishiyama T."/>
            <person name="Hasebe M."/>
            <person name="Maruyama T."/>
            <person name="Minagawa J."/>
            <person name="Obokata J."/>
            <person name="Shigenobu S."/>
        </authorList>
    </citation>
    <scope>NUCLEOTIDE SEQUENCE [LARGE SCALE GENOMIC DNA]</scope>
</reference>
<keyword evidence="2" id="KW-1185">Reference proteome</keyword>